<dbReference type="EMBL" id="JAGKSQ010000009">
    <property type="protein sequence ID" value="MBP3953051.1"/>
    <property type="molecule type" value="Genomic_DNA"/>
</dbReference>
<dbReference type="Pfam" id="PF00672">
    <property type="entry name" value="HAMP"/>
    <property type="match status" value="1"/>
</dbReference>
<dbReference type="PANTHER" id="PTHR32089:SF112">
    <property type="entry name" value="LYSOZYME-LIKE PROTEIN-RELATED"/>
    <property type="match status" value="1"/>
</dbReference>
<evidence type="ECO:0000313" key="10">
    <source>
        <dbReference type="EMBL" id="MBP3953051.1"/>
    </source>
</evidence>
<dbReference type="Proteomes" id="UP000678228">
    <property type="component" value="Unassembled WGS sequence"/>
</dbReference>
<feature type="domain" description="HAMP" evidence="9">
    <location>
        <begin position="340"/>
        <end position="392"/>
    </location>
</feature>
<accession>A0A941AQQ2</accession>
<dbReference type="Pfam" id="PF00015">
    <property type="entry name" value="MCPsignal"/>
    <property type="match status" value="1"/>
</dbReference>
<evidence type="ECO:0000256" key="6">
    <source>
        <dbReference type="PROSITE-ProRule" id="PRU00284"/>
    </source>
</evidence>
<sequence>MNVFSPIISLMNRLKYFGKFSVIGGLFAIPIAVMMYMLLTDINKNLSVLEERQDGAAYNLLLKDLLQDVQQHRALSVGFIGGNASYEAQMEEKQMEATEIIQKIDANHSAKGQGSEEWNQLKGNWEEIVSSVKSLSASDATLVHIEYIGSLLSYMAEVGDQSNMMVAETNEGMYLAKSTIHTLPNLTERLGQLRAYGMQAVTSGEMTEELRGEIVSINTLINESLETIKYEVDVMTEDPVLQQSLSEIAKNAGTSTNSFLSTLDSEVLQASTISLSSDEFYNLATDTINKTFELYDEGVNQLVERMDSQVNELEMNRVVVISLIVVIFLLVIYGFIGFYLSIRNNIIKLKSVAVGVAEGDLTQEVSLNTKDEMNDIEVAFNDMIGSLRRLVNQINSNADQVAASSEQLTASSEQTTMATEHVAASIQLVSSGAEKQMSGISESSKALEEIAIGVQRIAENSSSVSELTVQTAELADEGAKSIELNVNQMNSIYASATESSQIIKALYDSSQEIGKILDVIKGIADQTNLLALNASIEAARAGEHGKGFAVVADEVRKLAEQSQASSLQIADLIKGIQIDTEKSVEVMKGVTTNVDSGLTISKQAADKFVQIVKGMNIITPQIEEVSVTAQQMSAGTQQVVAGVGEIATISKENAVTSDEVVASTQEQLASMEEISASANALTQMAEELQEVVKTFKV</sequence>
<proteinExistence type="inferred from homology"/>
<dbReference type="PROSITE" id="PS50885">
    <property type="entry name" value="HAMP"/>
    <property type="match status" value="1"/>
</dbReference>
<reference evidence="10" key="1">
    <citation type="submission" date="2021-03" db="EMBL/GenBank/DDBJ databases">
        <title>Bacillus suaedae sp. nov., isolated from Suaeda aralocaspica.</title>
        <authorList>
            <person name="Lei R.F.R."/>
        </authorList>
    </citation>
    <scope>NUCLEOTIDE SEQUENCE</scope>
    <source>
        <strain evidence="10">YZJH907-2</strain>
    </source>
</reference>
<evidence type="ECO:0000256" key="5">
    <source>
        <dbReference type="ARBA" id="ARBA00029447"/>
    </source>
</evidence>
<protein>
    <submittedName>
        <fullName evidence="10">Nitrate- and nitrite sensing domain-containing protein</fullName>
    </submittedName>
</protein>
<evidence type="ECO:0000259" key="8">
    <source>
        <dbReference type="PROSITE" id="PS50111"/>
    </source>
</evidence>
<evidence type="ECO:0000313" key="11">
    <source>
        <dbReference type="Proteomes" id="UP000678228"/>
    </source>
</evidence>
<dbReference type="CDD" id="cd06225">
    <property type="entry name" value="HAMP"/>
    <property type="match status" value="1"/>
</dbReference>
<evidence type="ECO:0000256" key="4">
    <source>
        <dbReference type="ARBA" id="ARBA00023224"/>
    </source>
</evidence>
<dbReference type="GO" id="GO:0007165">
    <property type="term" value="P:signal transduction"/>
    <property type="evidence" value="ECO:0007669"/>
    <property type="project" value="UniProtKB-KW"/>
</dbReference>
<dbReference type="InterPro" id="IPR004089">
    <property type="entry name" value="MCPsignal_dom"/>
</dbReference>
<keyword evidence="4 6" id="KW-0807">Transducer</keyword>
<dbReference type="SUPFAM" id="SSF58104">
    <property type="entry name" value="Methyl-accepting chemotaxis protein (MCP) signaling domain"/>
    <property type="match status" value="1"/>
</dbReference>
<dbReference type="Gene3D" id="6.10.340.10">
    <property type="match status" value="1"/>
</dbReference>
<dbReference type="InterPro" id="IPR003660">
    <property type="entry name" value="HAMP_dom"/>
</dbReference>
<keyword evidence="7" id="KW-1133">Transmembrane helix</keyword>
<dbReference type="SMART" id="SM00283">
    <property type="entry name" value="MA"/>
    <property type="match status" value="1"/>
</dbReference>
<gene>
    <name evidence="10" type="ORF">J7W16_18165</name>
</gene>
<evidence type="ECO:0000259" key="9">
    <source>
        <dbReference type="PROSITE" id="PS50885"/>
    </source>
</evidence>
<comment type="similarity">
    <text evidence="5">Belongs to the methyl-accepting chemotaxis (MCP) protein family.</text>
</comment>
<keyword evidence="7" id="KW-0812">Transmembrane</keyword>
<dbReference type="GO" id="GO:0005886">
    <property type="term" value="C:plasma membrane"/>
    <property type="evidence" value="ECO:0007669"/>
    <property type="project" value="UniProtKB-SubCell"/>
</dbReference>
<evidence type="ECO:0000256" key="2">
    <source>
        <dbReference type="ARBA" id="ARBA00022475"/>
    </source>
</evidence>
<dbReference type="CDD" id="cd11386">
    <property type="entry name" value="MCP_signal"/>
    <property type="match status" value="1"/>
</dbReference>
<dbReference type="AlphaFoldDB" id="A0A941AQQ2"/>
<comment type="subcellular location">
    <subcellularLocation>
        <location evidence="1">Cell membrane</location>
    </subcellularLocation>
</comment>
<name>A0A941AQQ2_9BACI</name>
<dbReference type="SMART" id="SM00304">
    <property type="entry name" value="HAMP"/>
    <property type="match status" value="1"/>
</dbReference>
<feature type="transmembrane region" description="Helical" evidence="7">
    <location>
        <begin position="20"/>
        <end position="39"/>
    </location>
</feature>
<feature type="transmembrane region" description="Helical" evidence="7">
    <location>
        <begin position="318"/>
        <end position="340"/>
    </location>
</feature>
<keyword evidence="3 7" id="KW-0472">Membrane</keyword>
<keyword evidence="2" id="KW-1003">Cell membrane</keyword>
<dbReference type="Gene3D" id="1.10.287.950">
    <property type="entry name" value="Methyl-accepting chemotaxis protein"/>
    <property type="match status" value="1"/>
</dbReference>
<feature type="domain" description="Methyl-accepting transducer" evidence="8">
    <location>
        <begin position="411"/>
        <end position="647"/>
    </location>
</feature>
<dbReference type="PANTHER" id="PTHR32089">
    <property type="entry name" value="METHYL-ACCEPTING CHEMOTAXIS PROTEIN MCPB"/>
    <property type="match status" value="1"/>
</dbReference>
<comment type="caution">
    <text evidence="10">The sequence shown here is derived from an EMBL/GenBank/DDBJ whole genome shotgun (WGS) entry which is preliminary data.</text>
</comment>
<organism evidence="10 11">
    <name type="scientific">Halalkalibacter suaedae</name>
    <dbReference type="NCBI Taxonomy" id="2822140"/>
    <lineage>
        <taxon>Bacteria</taxon>
        <taxon>Bacillati</taxon>
        <taxon>Bacillota</taxon>
        <taxon>Bacilli</taxon>
        <taxon>Bacillales</taxon>
        <taxon>Bacillaceae</taxon>
        <taxon>Halalkalibacter</taxon>
    </lineage>
</organism>
<keyword evidence="11" id="KW-1185">Reference proteome</keyword>
<evidence type="ECO:0000256" key="7">
    <source>
        <dbReference type="SAM" id="Phobius"/>
    </source>
</evidence>
<dbReference type="PROSITE" id="PS50111">
    <property type="entry name" value="CHEMOTAXIS_TRANSDUC_2"/>
    <property type="match status" value="1"/>
</dbReference>
<evidence type="ECO:0000256" key="3">
    <source>
        <dbReference type="ARBA" id="ARBA00023136"/>
    </source>
</evidence>
<evidence type="ECO:0000256" key="1">
    <source>
        <dbReference type="ARBA" id="ARBA00004236"/>
    </source>
</evidence>